<dbReference type="Proteomes" id="UP000597853">
    <property type="component" value="Unassembled WGS sequence"/>
</dbReference>
<feature type="transmembrane region" description="Helical" evidence="2">
    <location>
        <begin position="41"/>
        <end position="58"/>
    </location>
</feature>
<proteinExistence type="predicted"/>
<evidence type="ECO:0000256" key="1">
    <source>
        <dbReference type="SAM" id="MobiDB-lite"/>
    </source>
</evidence>
<feature type="transmembrane region" description="Helical" evidence="2">
    <location>
        <begin position="384"/>
        <end position="407"/>
    </location>
</feature>
<feature type="transmembrane region" description="Helical" evidence="2">
    <location>
        <begin position="299"/>
        <end position="318"/>
    </location>
</feature>
<evidence type="ECO:0000256" key="2">
    <source>
        <dbReference type="SAM" id="Phobius"/>
    </source>
</evidence>
<dbReference type="SUPFAM" id="SSF103473">
    <property type="entry name" value="MFS general substrate transporter"/>
    <property type="match status" value="1"/>
</dbReference>
<feature type="transmembrane region" description="Helical" evidence="2">
    <location>
        <begin position="357"/>
        <end position="378"/>
    </location>
</feature>
<feature type="transmembrane region" description="Helical" evidence="2">
    <location>
        <begin position="105"/>
        <end position="122"/>
    </location>
</feature>
<comment type="caution">
    <text evidence="3">The sequence shown here is derived from an EMBL/GenBank/DDBJ whole genome shotgun (WGS) entry which is preliminary data.</text>
</comment>
<gene>
    <name evidence="3" type="ORF">GCM10010285_17400</name>
</gene>
<evidence type="ECO:0000313" key="4">
    <source>
        <dbReference type="Proteomes" id="UP000597853"/>
    </source>
</evidence>
<feature type="transmembrane region" description="Helical" evidence="2">
    <location>
        <begin position="185"/>
        <end position="203"/>
    </location>
</feature>
<dbReference type="Pfam" id="PF07690">
    <property type="entry name" value="MFS_1"/>
    <property type="match status" value="1"/>
</dbReference>
<organism evidence="3 4">
    <name type="scientific">Streptomyces pseudogriseolus</name>
    <name type="common">Streptomyces gancidicus</name>
    <name type="synonym">Streptomyces rubiginosus</name>
    <dbReference type="NCBI Taxonomy" id="36817"/>
    <lineage>
        <taxon>Bacteria</taxon>
        <taxon>Bacillati</taxon>
        <taxon>Actinomycetota</taxon>
        <taxon>Actinomycetes</taxon>
        <taxon>Kitasatosporales</taxon>
        <taxon>Streptomycetaceae</taxon>
        <taxon>Streptomyces</taxon>
        <taxon>Streptomyces pseudogriseolus group</taxon>
    </lineage>
</organism>
<feature type="region of interest" description="Disordered" evidence="1">
    <location>
        <begin position="210"/>
        <end position="229"/>
    </location>
</feature>
<keyword evidence="2" id="KW-1133">Transmembrane helix</keyword>
<sequence>MIQIARAFSSVDGRRPHNILFAPSLSHALGTPVYAPRTTPWPLVALFTAGYLAPYLLPTTVGRLERGLDLTATQAGAVGSLLLLSSATAGFLLASRVERTGARTLARLGLVLAAVGYGGAALTTSVPAVLAGAVVGGFGSGTATTVAATRIAAEKDPHRASTLGLLSVSALAGAVYLTVPHLPGHGLTLAAIALTALAVWPLTSRLPGGTSGPAATAEASETTEAGGRLPHRRSGMVLAGAMLLWSLAQNALWGVSGRIGVGQAQLSEPTVGVVFAVALGAGLLGVLGAGALGSRLGRALPIGGGTVLIACCIALSASATGLGSFAAGEIAWNTFYPVVLSYLIGLAASLDPRGRWAVLVGSASSLGTAAGPLTGSVLSAQAGFPVMGAVLAVGLLLVAVPMTGVALHTGGRPLLPGAVRRRGGHPAAVVAATTGTPSGAVPEVGAPEQSVVEIPLDGTPAAAQGAYDTAAATRAPGGM</sequence>
<dbReference type="InterPro" id="IPR011701">
    <property type="entry name" value="MFS"/>
</dbReference>
<evidence type="ECO:0000313" key="3">
    <source>
        <dbReference type="EMBL" id="GGS38695.1"/>
    </source>
</evidence>
<keyword evidence="4" id="KW-1185">Reference proteome</keyword>
<feature type="transmembrane region" description="Helical" evidence="2">
    <location>
        <begin position="330"/>
        <end position="350"/>
    </location>
</feature>
<dbReference type="EMBL" id="BMTX01000003">
    <property type="protein sequence ID" value="GGS38695.1"/>
    <property type="molecule type" value="Genomic_DNA"/>
</dbReference>
<reference evidence="4" key="1">
    <citation type="journal article" date="2019" name="Int. J. Syst. Evol. Microbiol.">
        <title>The Global Catalogue of Microorganisms (GCM) 10K type strain sequencing project: providing services to taxonomists for standard genome sequencing and annotation.</title>
        <authorList>
            <consortium name="The Broad Institute Genomics Platform"/>
            <consortium name="The Broad Institute Genome Sequencing Center for Infectious Disease"/>
            <person name="Wu L."/>
            <person name="Ma J."/>
        </authorList>
    </citation>
    <scope>NUCLEOTIDE SEQUENCE [LARGE SCALE GENOMIC DNA]</scope>
    <source>
        <strain evidence="4">JCM 4416</strain>
    </source>
</reference>
<accession>A0ABQ2SSR3</accession>
<feature type="transmembrane region" description="Helical" evidence="2">
    <location>
        <begin position="235"/>
        <end position="253"/>
    </location>
</feature>
<feature type="transmembrane region" description="Helical" evidence="2">
    <location>
        <begin position="273"/>
        <end position="292"/>
    </location>
</feature>
<name>A0ABQ2SSR3_STREZ</name>
<dbReference type="Gene3D" id="1.20.1250.20">
    <property type="entry name" value="MFS general substrate transporter like domains"/>
    <property type="match status" value="2"/>
</dbReference>
<keyword evidence="2" id="KW-0812">Transmembrane</keyword>
<dbReference type="InterPro" id="IPR036259">
    <property type="entry name" value="MFS_trans_sf"/>
</dbReference>
<protein>
    <submittedName>
        <fullName evidence="3">MFS transporter</fullName>
    </submittedName>
</protein>
<feature type="transmembrane region" description="Helical" evidence="2">
    <location>
        <begin position="70"/>
        <end position="93"/>
    </location>
</feature>
<keyword evidence="2" id="KW-0472">Membrane</keyword>
<feature type="compositionally biased region" description="Low complexity" evidence="1">
    <location>
        <begin position="212"/>
        <end position="227"/>
    </location>
</feature>